<dbReference type="PROSITE" id="PS50088">
    <property type="entry name" value="ANK_REPEAT"/>
    <property type="match status" value="1"/>
</dbReference>
<dbReference type="InterPro" id="IPR036770">
    <property type="entry name" value="Ankyrin_rpt-contain_sf"/>
</dbReference>
<dbReference type="OrthoDB" id="428895at2759"/>
<keyword evidence="3" id="KW-1185">Reference proteome</keyword>
<dbReference type="InterPro" id="IPR002110">
    <property type="entry name" value="Ankyrin_rpt"/>
</dbReference>
<evidence type="ECO:0000313" key="3">
    <source>
        <dbReference type="Proteomes" id="UP000650833"/>
    </source>
</evidence>
<organism evidence="2 3">
    <name type="scientific">Mucor plumbeus</name>
    <dbReference type="NCBI Taxonomy" id="97098"/>
    <lineage>
        <taxon>Eukaryota</taxon>
        <taxon>Fungi</taxon>
        <taxon>Fungi incertae sedis</taxon>
        <taxon>Mucoromycota</taxon>
        <taxon>Mucoromycotina</taxon>
        <taxon>Mucoromycetes</taxon>
        <taxon>Mucorales</taxon>
        <taxon>Mucorineae</taxon>
        <taxon>Mucoraceae</taxon>
        <taxon>Mucor</taxon>
    </lineage>
</organism>
<evidence type="ECO:0000313" key="2">
    <source>
        <dbReference type="EMBL" id="KAG2215632.1"/>
    </source>
</evidence>
<gene>
    <name evidence="2" type="ORF">INT46_006236</name>
</gene>
<feature type="repeat" description="ANK" evidence="1">
    <location>
        <begin position="138"/>
        <end position="170"/>
    </location>
</feature>
<keyword evidence="1" id="KW-0040">ANK repeat</keyword>
<dbReference type="Proteomes" id="UP000650833">
    <property type="component" value="Unassembled WGS sequence"/>
</dbReference>
<dbReference type="PROSITE" id="PS50297">
    <property type="entry name" value="ANK_REP_REGION"/>
    <property type="match status" value="1"/>
</dbReference>
<dbReference type="Gene3D" id="1.25.40.20">
    <property type="entry name" value="Ankyrin repeat-containing domain"/>
    <property type="match status" value="1"/>
</dbReference>
<reference evidence="2" key="1">
    <citation type="submission" date="2020-12" db="EMBL/GenBank/DDBJ databases">
        <title>Metabolic potential, ecology and presence of endohyphal bacteria is reflected in genomic diversity of Mucoromycotina.</title>
        <authorList>
            <person name="Muszewska A."/>
            <person name="Okrasinska A."/>
            <person name="Steczkiewicz K."/>
            <person name="Drgas O."/>
            <person name="Orlowska M."/>
            <person name="Perlinska-Lenart U."/>
            <person name="Aleksandrzak-Piekarczyk T."/>
            <person name="Szatraj K."/>
            <person name="Zielenkiewicz U."/>
            <person name="Pilsyk S."/>
            <person name="Malc E."/>
            <person name="Mieczkowski P."/>
            <person name="Kruszewska J.S."/>
            <person name="Biernat P."/>
            <person name="Pawlowska J."/>
        </authorList>
    </citation>
    <scope>NUCLEOTIDE SEQUENCE</scope>
    <source>
        <strain evidence="2">CBS 226.32</strain>
    </source>
</reference>
<protein>
    <submittedName>
        <fullName evidence="2">Uncharacterized protein</fullName>
    </submittedName>
</protein>
<dbReference type="AlphaFoldDB" id="A0A8H7VE90"/>
<comment type="caution">
    <text evidence="2">The sequence shown here is derived from an EMBL/GenBank/DDBJ whole genome shotgun (WGS) entry which is preliminary data.</text>
</comment>
<proteinExistence type="predicted"/>
<dbReference type="EMBL" id="JAEPRC010000005">
    <property type="protein sequence ID" value="KAG2215632.1"/>
    <property type="molecule type" value="Genomic_DNA"/>
</dbReference>
<accession>A0A8H7VE90</accession>
<name>A0A8H7VE90_9FUNG</name>
<dbReference type="SUPFAM" id="SSF48403">
    <property type="entry name" value="Ankyrin repeat"/>
    <property type="match status" value="1"/>
</dbReference>
<sequence>MTRDTGQPSVLHKGCNSSSCCSPAKLWRTLQSLVKSDDKRELIKFFKDERLEHIVRAALTSRIANDAALYPPSQQHKVIRLSTRESMLCLGKSFTDLNLLQLALMTSSESTVMTLLAQLKLHASPTELKHFVNHIWGQGNTSLHLAVFLKRNLVIKALLALGCSSNVRNIRNKQAVDCCYGDQAILDLFLCHNKKKTQPVVEDRKQQQHMAKMRKDETVHHAVPDKMEQLKIQQNLDHERPIKIELVTTQQEIIIFEDAVQVNLACIRSCLFSALKHQSLSFVQPNKCISLGQLKKPPDITEDYAAIFASFDAAAVAA</sequence>
<evidence type="ECO:0000256" key="1">
    <source>
        <dbReference type="PROSITE-ProRule" id="PRU00023"/>
    </source>
</evidence>